<evidence type="ECO:0000256" key="2">
    <source>
        <dbReference type="ARBA" id="ARBA00022833"/>
    </source>
</evidence>
<dbReference type="GO" id="GO:0051233">
    <property type="term" value="C:spindle midzone"/>
    <property type="evidence" value="ECO:0007669"/>
    <property type="project" value="TreeGrafter"/>
</dbReference>
<dbReference type="Gene3D" id="3.30.60.20">
    <property type="match status" value="1"/>
</dbReference>
<feature type="coiled-coil region" evidence="3">
    <location>
        <begin position="91"/>
        <end position="146"/>
    </location>
</feature>
<name>A0A023GM08_AMBTT</name>
<dbReference type="GO" id="GO:0005096">
    <property type="term" value="F:GTPase activator activity"/>
    <property type="evidence" value="ECO:0007669"/>
    <property type="project" value="TreeGrafter"/>
</dbReference>
<dbReference type="CDD" id="cd20821">
    <property type="entry name" value="C1_MgcRacGAP"/>
    <property type="match status" value="1"/>
</dbReference>
<dbReference type="SUPFAM" id="SSF57889">
    <property type="entry name" value="Cysteine-rich domain"/>
    <property type="match status" value="1"/>
</dbReference>
<proteinExistence type="evidence at transcript level"/>
<dbReference type="GO" id="GO:0051256">
    <property type="term" value="P:mitotic spindle midzone assembly"/>
    <property type="evidence" value="ECO:0007669"/>
    <property type="project" value="TreeGrafter"/>
</dbReference>
<dbReference type="EMBL" id="GBBM01001265">
    <property type="protein sequence ID" value="JAC34153.1"/>
    <property type="molecule type" value="mRNA"/>
</dbReference>
<keyword evidence="3" id="KW-0175">Coiled coil</keyword>
<feature type="region of interest" description="Disordered" evidence="4">
    <location>
        <begin position="184"/>
        <end position="213"/>
    </location>
</feature>
<feature type="compositionally biased region" description="Pro residues" evidence="4">
    <location>
        <begin position="272"/>
        <end position="284"/>
    </location>
</feature>
<evidence type="ECO:0000256" key="4">
    <source>
        <dbReference type="SAM" id="MobiDB-lite"/>
    </source>
</evidence>
<dbReference type="GO" id="GO:0097149">
    <property type="term" value="C:centralspindlin complex"/>
    <property type="evidence" value="ECO:0007669"/>
    <property type="project" value="TreeGrafter"/>
</dbReference>
<keyword evidence="1" id="KW-0479">Metal-binding</keyword>
<dbReference type="GO" id="GO:0000281">
    <property type="term" value="P:mitotic cytokinesis"/>
    <property type="evidence" value="ECO:0007669"/>
    <property type="project" value="TreeGrafter"/>
</dbReference>
<feature type="compositionally biased region" description="Polar residues" evidence="4">
    <location>
        <begin position="188"/>
        <end position="207"/>
    </location>
</feature>
<dbReference type="GO" id="GO:0046872">
    <property type="term" value="F:metal ion binding"/>
    <property type="evidence" value="ECO:0007669"/>
    <property type="project" value="UniProtKB-KW"/>
</dbReference>
<dbReference type="PANTHER" id="PTHR46199:SF3">
    <property type="entry name" value="RAC GTPASE-ACTIVATING PROTEIN 1"/>
    <property type="match status" value="1"/>
</dbReference>
<feature type="compositionally biased region" description="Polar residues" evidence="4">
    <location>
        <begin position="297"/>
        <end position="309"/>
    </location>
</feature>
<feature type="domain" description="Phorbol-ester/DAG-type" evidence="5">
    <location>
        <begin position="336"/>
        <end position="386"/>
    </location>
</feature>
<evidence type="ECO:0000256" key="1">
    <source>
        <dbReference type="ARBA" id="ARBA00022723"/>
    </source>
</evidence>
<dbReference type="GO" id="GO:0007266">
    <property type="term" value="P:Rho protein signal transduction"/>
    <property type="evidence" value="ECO:0007669"/>
    <property type="project" value="TreeGrafter"/>
</dbReference>
<feature type="region of interest" description="Disordered" evidence="4">
    <location>
        <begin position="272"/>
        <end position="309"/>
    </location>
</feature>
<keyword evidence="2" id="KW-0862">Zinc</keyword>
<evidence type="ECO:0000256" key="3">
    <source>
        <dbReference type="SAM" id="Coils"/>
    </source>
</evidence>
<feature type="non-terminal residue" evidence="6">
    <location>
        <position position="410"/>
    </location>
</feature>
<sequence length="410" mass="45333">KRVCYSRIHTVWRRPPPSLHTSLPSPFYENKRIRDVMARDVSKPSLVAQFDDIARQCSTNHTDTADEELLLEFMRNQEECRARWQASVAHNTELKNLIASLALENKELEWKLTNSKEVLRAELLRREKCEDELRVQQQQIENVREFLANTADLPSRTTERLSILAADDTGSLYDQENRQALFEESVGSELSPSGDSLDVTNNGSRGASTPCPVQGKRRYSTFFGSASPVAKKAKDDTMASGESAGQTTVIIANAEEPVKSSWVVSQPVIPRAPLPSPSPPPSPPTVEARPARVPTTPKFTSGSAPSTPVAQRKVRAALGASMPKRCNSAEKLMARQHIFITKTALMTDNICGPCGKRIPFYKTISKCSRCQSVCHPQCKCQVPLPCIAPCKTSKRKRGPLISDYAPPIPP</sequence>
<dbReference type="PROSITE" id="PS00479">
    <property type="entry name" value="ZF_DAG_PE_1"/>
    <property type="match status" value="1"/>
</dbReference>
<dbReference type="SMART" id="SM00109">
    <property type="entry name" value="C1"/>
    <property type="match status" value="1"/>
</dbReference>
<dbReference type="AlphaFoldDB" id="A0A023GM08"/>
<dbReference type="InterPro" id="IPR046349">
    <property type="entry name" value="C1-like_sf"/>
</dbReference>
<dbReference type="GO" id="GO:0032154">
    <property type="term" value="C:cleavage furrow"/>
    <property type="evidence" value="ECO:0007669"/>
    <property type="project" value="TreeGrafter"/>
</dbReference>
<dbReference type="InterPro" id="IPR002219">
    <property type="entry name" value="PKC_DAG/PE"/>
</dbReference>
<reference evidence="6" key="1">
    <citation type="submission" date="2014-03" db="EMBL/GenBank/DDBJ databases">
        <title>The sialotranscriptome of Amblyomma triste, Amblyomma parvum and Amblyomma cajennense ticks, uncovered by 454-based RNA-seq.</title>
        <authorList>
            <person name="Garcia G.R."/>
            <person name="Gardinassi L.G."/>
            <person name="Ribeiro J.M."/>
            <person name="Anatriello E."/>
            <person name="Ferreira B.R."/>
            <person name="Moreira H.N."/>
            <person name="Mafra C."/>
            <person name="Olegario M.M."/>
            <person name="Szabo P.J."/>
            <person name="Miranda-Santos I.K."/>
            <person name="Maruyama S.R."/>
        </authorList>
    </citation>
    <scope>NUCLEOTIDE SEQUENCE</scope>
    <source>
        <strain evidence="6">Mato Grasso do Sul</strain>
        <tissue evidence="6">Salivary glands</tissue>
    </source>
</reference>
<evidence type="ECO:0000313" key="6">
    <source>
        <dbReference type="EMBL" id="JAC34153.1"/>
    </source>
</evidence>
<dbReference type="PANTHER" id="PTHR46199">
    <property type="entry name" value="RAC GTPASE-ACTIVATING PROTEIN 1"/>
    <property type="match status" value="1"/>
</dbReference>
<dbReference type="GO" id="GO:0005634">
    <property type="term" value="C:nucleus"/>
    <property type="evidence" value="ECO:0007669"/>
    <property type="project" value="TreeGrafter"/>
</dbReference>
<evidence type="ECO:0000259" key="5">
    <source>
        <dbReference type="PROSITE" id="PS50081"/>
    </source>
</evidence>
<feature type="non-terminal residue" evidence="6">
    <location>
        <position position="1"/>
    </location>
</feature>
<organism evidence="6">
    <name type="scientific">Amblyomma triste</name>
    <name type="common">Neotropical tick</name>
    <dbReference type="NCBI Taxonomy" id="251400"/>
    <lineage>
        <taxon>Eukaryota</taxon>
        <taxon>Metazoa</taxon>
        <taxon>Ecdysozoa</taxon>
        <taxon>Arthropoda</taxon>
        <taxon>Chelicerata</taxon>
        <taxon>Arachnida</taxon>
        <taxon>Acari</taxon>
        <taxon>Parasitiformes</taxon>
        <taxon>Ixodida</taxon>
        <taxon>Ixodoidea</taxon>
        <taxon>Ixodidae</taxon>
        <taxon>Amblyomminae</taxon>
        <taxon>Amblyomma</taxon>
    </lineage>
</organism>
<dbReference type="PROSITE" id="PS50081">
    <property type="entry name" value="ZF_DAG_PE_2"/>
    <property type="match status" value="1"/>
</dbReference>
<protein>
    <submittedName>
        <fullName evidence="6">Putative gtpase-activating protein</fullName>
    </submittedName>
</protein>
<accession>A0A023GM08</accession>
<dbReference type="GO" id="GO:0030496">
    <property type="term" value="C:midbody"/>
    <property type="evidence" value="ECO:0007669"/>
    <property type="project" value="TreeGrafter"/>
</dbReference>